<proteinExistence type="predicted"/>
<dbReference type="AlphaFoldDB" id="A0A517ZVD4"/>
<keyword evidence="3" id="KW-1185">Reference proteome</keyword>
<accession>A0A517ZVD4</accession>
<evidence type="ECO:0000256" key="1">
    <source>
        <dbReference type="SAM" id="Phobius"/>
    </source>
</evidence>
<dbReference type="RefSeq" id="WP_145378953.1">
    <property type="nucleotide sequence ID" value="NZ_CP036276.1"/>
</dbReference>
<dbReference type="PROSITE" id="PS00409">
    <property type="entry name" value="PROKAR_NTER_METHYL"/>
    <property type="match status" value="1"/>
</dbReference>
<gene>
    <name evidence="2" type="ORF">Mal52_49630</name>
</gene>
<dbReference type="Proteomes" id="UP000319383">
    <property type="component" value="Chromosome"/>
</dbReference>
<dbReference type="InterPro" id="IPR012902">
    <property type="entry name" value="N_methyl_site"/>
</dbReference>
<feature type="transmembrane region" description="Helical" evidence="1">
    <location>
        <begin position="21"/>
        <end position="47"/>
    </location>
</feature>
<sequence>MNRRTNRPIRSATSPSAPRGGVTLVEVLMSLLVVGVGLVSVAVLFPLSILRTIEATQLTSATMVRYNAEELIDAFPGIIFDPEGDGDAAEHANTNYIVDPFGFDVLTTLSGAAVPATGASPVPFGGVPGASGDPGVLERFPGSISTGTIIPDLTTPNPSRSVNFVTQPDSWDTLLDETSSIPANYLPGTPSIELPGAAAAIGLTADYDGTVLGVPVYRAIFFDATGDRSHTRVLTGITNIANSVLTWADPLPNGFVPATAWLQVQERHYSWFLTVRRGTPSPNGLFDPGLDGQPGIATVDDNGDTVVDDAGELGWAGSDDVARLSENAQIEVVVFFNRTAENGDPMSDPPTGANALAESAYPLLAPGFQRGVATVSLDWGTNPEPFLKEGKFIFDPEGARWYRILKITSTGATSARLDLDRGAETNSVFSEDAAEQGLGVFLPGIVDVYPIATKAAEF</sequence>
<organism evidence="2 3">
    <name type="scientific">Symmachiella dynata</name>
    <dbReference type="NCBI Taxonomy" id="2527995"/>
    <lineage>
        <taxon>Bacteria</taxon>
        <taxon>Pseudomonadati</taxon>
        <taxon>Planctomycetota</taxon>
        <taxon>Planctomycetia</taxon>
        <taxon>Planctomycetales</taxon>
        <taxon>Planctomycetaceae</taxon>
        <taxon>Symmachiella</taxon>
    </lineage>
</organism>
<name>A0A517ZVD4_9PLAN</name>
<dbReference type="KEGG" id="sdyn:Mal52_49630"/>
<protein>
    <submittedName>
        <fullName evidence="2">Uncharacterized protein</fullName>
    </submittedName>
</protein>
<keyword evidence="1" id="KW-1133">Transmembrane helix</keyword>
<keyword evidence="1" id="KW-0812">Transmembrane</keyword>
<evidence type="ECO:0000313" key="3">
    <source>
        <dbReference type="Proteomes" id="UP000319383"/>
    </source>
</evidence>
<dbReference type="EMBL" id="CP036276">
    <property type="protein sequence ID" value="QDU46442.1"/>
    <property type="molecule type" value="Genomic_DNA"/>
</dbReference>
<evidence type="ECO:0000313" key="2">
    <source>
        <dbReference type="EMBL" id="QDU46442.1"/>
    </source>
</evidence>
<keyword evidence="1" id="KW-0472">Membrane</keyword>
<reference evidence="2 3" key="1">
    <citation type="submission" date="2019-02" db="EMBL/GenBank/DDBJ databases">
        <title>Deep-cultivation of Planctomycetes and their phenomic and genomic characterization uncovers novel biology.</title>
        <authorList>
            <person name="Wiegand S."/>
            <person name="Jogler M."/>
            <person name="Boedeker C."/>
            <person name="Pinto D."/>
            <person name="Vollmers J."/>
            <person name="Rivas-Marin E."/>
            <person name="Kohn T."/>
            <person name="Peeters S.H."/>
            <person name="Heuer A."/>
            <person name="Rast P."/>
            <person name="Oberbeckmann S."/>
            <person name="Bunk B."/>
            <person name="Jeske O."/>
            <person name="Meyerdierks A."/>
            <person name="Storesund J.E."/>
            <person name="Kallscheuer N."/>
            <person name="Luecker S."/>
            <person name="Lage O.M."/>
            <person name="Pohl T."/>
            <person name="Merkel B.J."/>
            <person name="Hornburger P."/>
            <person name="Mueller R.-W."/>
            <person name="Bruemmer F."/>
            <person name="Labrenz M."/>
            <person name="Spormann A.M."/>
            <person name="Op den Camp H."/>
            <person name="Overmann J."/>
            <person name="Amann R."/>
            <person name="Jetten M.S.M."/>
            <person name="Mascher T."/>
            <person name="Medema M.H."/>
            <person name="Devos D.P."/>
            <person name="Kaster A.-K."/>
            <person name="Ovreas L."/>
            <person name="Rohde M."/>
            <person name="Galperin M.Y."/>
            <person name="Jogler C."/>
        </authorList>
    </citation>
    <scope>NUCLEOTIDE SEQUENCE [LARGE SCALE GENOMIC DNA]</scope>
    <source>
        <strain evidence="2 3">Mal52</strain>
    </source>
</reference>